<sequence>MPRLILLRHAACLPLEKAEYVNGTRPEGQRQREKTHGQRRNLSNFWFHDTYFTERGQKRSYKPPLALSARFKLPRARPKPR</sequence>
<evidence type="ECO:0000313" key="1">
    <source>
        <dbReference type="EMBL" id="KPZ09729.1"/>
    </source>
</evidence>
<name>A0A0N8TC40_PSEA0</name>
<evidence type="ECO:0000313" key="2">
    <source>
        <dbReference type="EMBL" id="RMR16671.1"/>
    </source>
</evidence>
<evidence type="ECO:0000313" key="3">
    <source>
        <dbReference type="Proteomes" id="UP000050266"/>
    </source>
</evidence>
<evidence type="ECO:0000313" key="4">
    <source>
        <dbReference type="Proteomes" id="UP000271097"/>
    </source>
</evidence>
<dbReference type="EMBL" id="LJRQ01000301">
    <property type="protein sequence ID" value="KPZ09729.1"/>
    <property type="molecule type" value="Genomic_DNA"/>
</dbReference>
<comment type="caution">
    <text evidence="1">The sequence shown here is derived from an EMBL/GenBank/DDBJ whole genome shotgun (WGS) entry which is preliminary data.</text>
</comment>
<dbReference type="Proteomes" id="UP000271097">
    <property type="component" value="Unassembled WGS sequence"/>
</dbReference>
<dbReference type="AlphaFoldDB" id="A0A0N8TC40"/>
<dbReference type="EMBL" id="RBRS01000232">
    <property type="protein sequence ID" value="RMR16671.1"/>
    <property type="molecule type" value="Genomic_DNA"/>
</dbReference>
<dbReference type="PATRIC" id="fig|251720.4.peg.4724"/>
<protein>
    <submittedName>
        <fullName evidence="1">Uncharacterized protein</fullName>
    </submittedName>
</protein>
<organism evidence="1 3">
    <name type="scientific">Pseudomonas amygdali pv. ulmi</name>
    <dbReference type="NCBI Taxonomy" id="251720"/>
    <lineage>
        <taxon>Bacteria</taxon>
        <taxon>Pseudomonadati</taxon>
        <taxon>Pseudomonadota</taxon>
        <taxon>Gammaproteobacteria</taxon>
        <taxon>Pseudomonadales</taxon>
        <taxon>Pseudomonadaceae</taxon>
        <taxon>Pseudomonas</taxon>
        <taxon>Pseudomonas amygdali</taxon>
    </lineage>
</organism>
<proteinExistence type="predicted"/>
<reference evidence="1 3" key="1">
    <citation type="submission" date="2015-09" db="EMBL/GenBank/DDBJ databases">
        <title>Genome announcement of multiple Pseudomonas syringae strains.</title>
        <authorList>
            <person name="Thakur S."/>
            <person name="Wang P.W."/>
            <person name="Gong Y."/>
            <person name="Weir B.S."/>
            <person name="Guttman D.S."/>
        </authorList>
    </citation>
    <scope>NUCLEOTIDE SEQUENCE [LARGE SCALE GENOMIC DNA]</scope>
    <source>
        <strain evidence="1 3">ICMP3962</strain>
    </source>
</reference>
<gene>
    <name evidence="1" type="ORF">ALO41_101872</name>
    <name evidence="2" type="ORF">ALP90_101726</name>
</gene>
<accession>A0A0N8TC40</accession>
<reference evidence="2 4" key="2">
    <citation type="submission" date="2018-08" db="EMBL/GenBank/DDBJ databases">
        <title>Recombination of ecologically and evolutionarily significant loci maintains genetic cohesion in the Pseudomonas syringae species complex.</title>
        <authorList>
            <person name="Dillon M."/>
            <person name="Thakur S."/>
            <person name="Almeida R.N.D."/>
            <person name="Weir B.S."/>
            <person name="Guttman D.S."/>
        </authorList>
    </citation>
    <scope>NUCLEOTIDE SEQUENCE [LARGE SCALE GENOMIC DNA]</scope>
    <source>
        <strain evidence="2 4">ICMP 5931</strain>
    </source>
</reference>
<dbReference type="Proteomes" id="UP000050266">
    <property type="component" value="Unassembled WGS sequence"/>
</dbReference>